<keyword evidence="3" id="KW-0479">Metal-binding</keyword>
<dbReference type="PATRIC" id="fig|1114972.6.peg.1613"/>
<gene>
    <name evidence="7" type="ORF">FD35_GL001585</name>
</gene>
<accession>A0A0R1RQX5</accession>
<dbReference type="InterPro" id="IPR010377">
    <property type="entry name" value="YabA"/>
</dbReference>
<evidence type="ECO:0000256" key="6">
    <source>
        <dbReference type="SAM" id="Coils"/>
    </source>
</evidence>
<dbReference type="GO" id="GO:0006260">
    <property type="term" value="P:DNA replication"/>
    <property type="evidence" value="ECO:0007669"/>
    <property type="project" value="UniProtKB-KW"/>
</dbReference>
<dbReference type="eggNOG" id="COG4467">
    <property type="taxonomic scope" value="Bacteria"/>
</dbReference>
<feature type="coiled-coil region" evidence="6">
    <location>
        <begin position="25"/>
        <end position="52"/>
    </location>
</feature>
<protein>
    <recommendedName>
        <fullName evidence="9">Initiation-control protein YabA</fullName>
    </recommendedName>
</protein>
<dbReference type="PIRSF" id="PIRSF021439">
    <property type="entry name" value="DUF972"/>
    <property type="match status" value="1"/>
</dbReference>
<dbReference type="RefSeq" id="WP_017262130.1">
    <property type="nucleotide sequence ID" value="NZ_AUAW01000005.1"/>
</dbReference>
<evidence type="ECO:0000313" key="8">
    <source>
        <dbReference type="Proteomes" id="UP000051999"/>
    </source>
</evidence>
<dbReference type="OrthoDB" id="2112130at2"/>
<keyword evidence="8" id="KW-1185">Reference proteome</keyword>
<evidence type="ECO:0008006" key="9">
    <source>
        <dbReference type="Google" id="ProtNLM"/>
    </source>
</evidence>
<evidence type="ECO:0000256" key="2">
    <source>
        <dbReference type="ARBA" id="ARBA00022705"/>
    </source>
</evidence>
<evidence type="ECO:0000256" key="1">
    <source>
        <dbReference type="ARBA" id="ARBA00022490"/>
    </source>
</evidence>
<evidence type="ECO:0000256" key="5">
    <source>
        <dbReference type="ARBA" id="ARBA00022880"/>
    </source>
</evidence>
<dbReference type="STRING" id="1114972.FD35_GL001585"/>
<evidence type="ECO:0000313" key="7">
    <source>
        <dbReference type="EMBL" id="KRL56498.1"/>
    </source>
</evidence>
<evidence type="ECO:0000256" key="4">
    <source>
        <dbReference type="ARBA" id="ARBA00022833"/>
    </source>
</evidence>
<keyword evidence="5" id="KW-0236">DNA replication inhibitor</keyword>
<reference evidence="7 8" key="1">
    <citation type="journal article" date="2015" name="Genome Announc.">
        <title>Expanding the biotechnology potential of lactobacilli through comparative genomics of 213 strains and associated genera.</title>
        <authorList>
            <person name="Sun Z."/>
            <person name="Harris H.M."/>
            <person name="McCann A."/>
            <person name="Guo C."/>
            <person name="Argimon S."/>
            <person name="Zhang W."/>
            <person name="Yang X."/>
            <person name="Jeffery I.B."/>
            <person name="Cooney J.C."/>
            <person name="Kagawa T.F."/>
            <person name="Liu W."/>
            <person name="Song Y."/>
            <person name="Salvetti E."/>
            <person name="Wrobel A."/>
            <person name="Rasinkangas P."/>
            <person name="Parkhill J."/>
            <person name="Rea M.C."/>
            <person name="O'Sullivan O."/>
            <person name="Ritari J."/>
            <person name="Douillard F.P."/>
            <person name="Paul Ross R."/>
            <person name="Yang R."/>
            <person name="Briner A.E."/>
            <person name="Felis G.E."/>
            <person name="de Vos W.M."/>
            <person name="Barrangou R."/>
            <person name="Klaenhammer T.R."/>
            <person name="Caufield P.W."/>
            <person name="Cui Y."/>
            <person name="Zhang H."/>
            <person name="O'Toole P.W."/>
        </authorList>
    </citation>
    <scope>NUCLEOTIDE SEQUENCE [LARGE SCALE GENOMIC DNA]</scope>
    <source>
        <strain evidence="7 8">DSM 15814</strain>
    </source>
</reference>
<sequence>MDKRQTMLDDFEHLQDQTTGILDQLAALKKQVTALSEENAELTVENQHLRELLGTDTDTTEAQQRLSKSLQNLERLYETGFHVCREFYGQRREENDSCAFCLDVIYGERDRTIKAS</sequence>
<dbReference type="GO" id="GO:0046872">
    <property type="term" value="F:metal ion binding"/>
    <property type="evidence" value="ECO:0007669"/>
    <property type="project" value="UniProtKB-KW"/>
</dbReference>
<keyword evidence="6" id="KW-0175">Coiled coil</keyword>
<keyword evidence="1" id="KW-0963">Cytoplasm</keyword>
<keyword evidence="2" id="KW-0235">DNA replication</keyword>
<evidence type="ECO:0000256" key="3">
    <source>
        <dbReference type="ARBA" id="ARBA00022723"/>
    </source>
</evidence>
<keyword evidence="4" id="KW-0862">Zinc</keyword>
<comment type="caution">
    <text evidence="7">The sequence shown here is derived from an EMBL/GenBank/DDBJ whole genome shotgun (WGS) entry which is preliminary data.</text>
</comment>
<dbReference type="Proteomes" id="UP000051999">
    <property type="component" value="Unassembled WGS sequence"/>
</dbReference>
<proteinExistence type="predicted"/>
<organism evidence="7 8">
    <name type="scientific">Furfurilactobacillus rossiae DSM 15814</name>
    <dbReference type="NCBI Taxonomy" id="1114972"/>
    <lineage>
        <taxon>Bacteria</taxon>
        <taxon>Bacillati</taxon>
        <taxon>Bacillota</taxon>
        <taxon>Bacilli</taxon>
        <taxon>Lactobacillales</taxon>
        <taxon>Lactobacillaceae</taxon>
        <taxon>Furfurilactobacillus</taxon>
    </lineage>
</organism>
<dbReference type="EMBL" id="AZFF01000003">
    <property type="protein sequence ID" value="KRL56498.1"/>
    <property type="molecule type" value="Genomic_DNA"/>
</dbReference>
<dbReference type="GO" id="GO:0008156">
    <property type="term" value="P:negative regulation of DNA replication"/>
    <property type="evidence" value="ECO:0007669"/>
    <property type="project" value="UniProtKB-KW"/>
</dbReference>
<name>A0A0R1RQX5_9LACO</name>
<dbReference type="AlphaFoldDB" id="A0A0R1RQX5"/>
<dbReference type="Pfam" id="PF06156">
    <property type="entry name" value="YabA"/>
    <property type="match status" value="1"/>
</dbReference>